<evidence type="ECO:0000313" key="2">
    <source>
        <dbReference type="Proteomes" id="UP000190092"/>
    </source>
</evidence>
<evidence type="ECO:0000313" key="1">
    <source>
        <dbReference type="EMBL" id="SKA16752.1"/>
    </source>
</evidence>
<protein>
    <submittedName>
        <fullName evidence="1">Uncharacterized protein</fullName>
    </submittedName>
</protein>
<dbReference type="AlphaFoldDB" id="A0A1T4RLB3"/>
<gene>
    <name evidence="1" type="ORF">SAMN02745126_03905</name>
</gene>
<accession>A0A1T4RLB3</accession>
<dbReference type="STRING" id="225324.SAMN02745126_03905"/>
<keyword evidence="2" id="KW-1185">Reference proteome</keyword>
<dbReference type="Proteomes" id="UP000190092">
    <property type="component" value="Unassembled WGS sequence"/>
</dbReference>
<name>A0A1T4RLB3_9HYPH</name>
<reference evidence="2" key="1">
    <citation type="submission" date="2017-02" db="EMBL/GenBank/DDBJ databases">
        <authorList>
            <person name="Varghese N."/>
            <person name="Submissions S."/>
        </authorList>
    </citation>
    <scope>NUCLEOTIDE SEQUENCE [LARGE SCALE GENOMIC DNA]</scope>
    <source>
        <strain evidence="2">ATCC 27094</strain>
    </source>
</reference>
<organism evidence="1 2">
    <name type="scientific">Enhydrobacter aerosaccus</name>
    <dbReference type="NCBI Taxonomy" id="225324"/>
    <lineage>
        <taxon>Bacteria</taxon>
        <taxon>Pseudomonadati</taxon>
        <taxon>Pseudomonadota</taxon>
        <taxon>Alphaproteobacteria</taxon>
        <taxon>Hyphomicrobiales</taxon>
        <taxon>Enhydrobacter</taxon>
    </lineage>
</organism>
<proteinExistence type="predicted"/>
<dbReference type="EMBL" id="FUWJ01000005">
    <property type="protein sequence ID" value="SKA16752.1"/>
    <property type="molecule type" value="Genomic_DNA"/>
</dbReference>
<sequence length="113" mass="12990">MEVKSGVMSGYYGRNIDRYVPGLYWLTLVSEQLLEKHGVPISVLENIALEHVDLGGGIHLFRFYDHPEDWRSSKAIDDVLRSVPGFFDLKKVQANLTPGVDFQERSQELRPWD</sequence>